<dbReference type="PANTHER" id="PTHR35385">
    <property type="entry name" value="PROTEIN B, PUTATIVE-RELATED-RELATED"/>
    <property type="match status" value="1"/>
</dbReference>
<protein>
    <submittedName>
        <fullName evidence="1">SWIM-type domain-containing protein</fullName>
    </submittedName>
</protein>
<comment type="caution">
    <text evidence="1">The sequence shown here is derived from an EMBL/GenBank/DDBJ whole genome shotgun (WGS) entry which is preliminary data.</text>
</comment>
<name>A0A6G0W0S6_APHCR</name>
<sequence>MKIYTFRPSYWSRCNHVVLTPIMLRAHDLPLAKDIVFVDSTSSCDLENHCITFLLTPCAASAAPLDVLITKGQSEESYKIGFLLIKNNVQNAFDGKGCRINALKAVWPSSKFLLCIFHVLQAVWRWLWDDRQPMMCNVL</sequence>
<dbReference type="OrthoDB" id="1902038at2759"/>
<accession>A0A6G0W0S6</accession>
<proteinExistence type="predicted"/>
<keyword evidence="2" id="KW-1185">Reference proteome</keyword>
<dbReference type="PANTHER" id="PTHR35385:SF2">
    <property type="entry name" value="PROTEIN B, PUTATIVE-RELATED"/>
    <property type="match status" value="1"/>
</dbReference>
<gene>
    <name evidence="1" type="ORF">FWK35_00031324</name>
</gene>
<reference evidence="1 2" key="1">
    <citation type="submission" date="2019-08" db="EMBL/GenBank/DDBJ databases">
        <title>Whole genome of Aphis craccivora.</title>
        <authorList>
            <person name="Voronova N.V."/>
            <person name="Shulinski R.S."/>
            <person name="Bandarenka Y.V."/>
            <person name="Zhorov D.G."/>
            <person name="Warner D."/>
        </authorList>
    </citation>
    <scope>NUCLEOTIDE SEQUENCE [LARGE SCALE GENOMIC DNA]</scope>
    <source>
        <strain evidence="1">180601</strain>
        <tissue evidence="1">Whole Body</tissue>
    </source>
</reference>
<dbReference type="AlphaFoldDB" id="A0A6G0W0S6"/>
<evidence type="ECO:0000313" key="1">
    <source>
        <dbReference type="EMBL" id="KAF0717562.1"/>
    </source>
</evidence>
<dbReference type="Proteomes" id="UP000478052">
    <property type="component" value="Unassembled WGS sequence"/>
</dbReference>
<organism evidence="1 2">
    <name type="scientific">Aphis craccivora</name>
    <name type="common">Cowpea aphid</name>
    <dbReference type="NCBI Taxonomy" id="307492"/>
    <lineage>
        <taxon>Eukaryota</taxon>
        <taxon>Metazoa</taxon>
        <taxon>Ecdysozoa</taxon>
        <taxon>Arthropoda</taxon>
        <taxon>Hexapoda</taxon>
        <taxon>Insecta</taxon>
        <taxon>Pterygota</taxon>
        <taxon>Neoptera</taxon>
        <taxon>Paraneoptera</taxon>
        <taxon>Hemiptera</taxon>
        <taxon>Sternorrhyncha</taxon>
        <taxon>Aphidomorpha</taxon>
        <taxon>Aphidoidea</taxon>
        <taxon>Aphididae</taxon>
        <taxon>Aphidini</taxon>
        <taxon>Aphis</taxon>
        <taxon>Aphis</taxon>
    </lineage>
</organism>
<evidence type="ECO:0000313" key="2">
    <source>
        <dbReference type="Proteomes" id="UP000478052"/>
    </source>
</evidence>
<dbReference type="EMBL" id="VUJU01009797">
    <property type="protein sequence ID" value="KAF0717562.1"/>
    <property type="molecule type" value="Genomic_DNA"/>
</dbReference>